<evidence type="ECO:0000313" key="2">
    <source>
        <dbReference type="Proteomes" id="UP000002361"/>
    </source>
</evidence>
<organism evidence="1 2">
    <name type="scientific">Rhodobacter capsulatus (strain ATCC BAA-309 / NBRC 16581 / SB1003)</name>
    <dbReference type="NCBI Taxonomy" id="272942"/>
    <lineage>
        <taxon>Bacteria</taxon>
        <taxon>Pseudomonadati</taxon>
        <taxon>Pseudomonadota</taxon>
        <taxon>Alphaproteobacteria</taxon>
        <taxon>Rhodobacterales</taxon>
        <taxon>Rhodobacter group</taxon>
        <taxon>Rhodobacter</taxon>
    </lineage>
</organism>
<reference evidence="1 2" key="2">
    <citation type="journal article" date="2010" name="J. Bacteriol.">
        <title>Complete genome sequence of the photosynthetic purple nonsulfur bacterium Rhodobacter capsulatus SB 1003.</title>
        <authorList>
            <person name="Strnad H."/>
            <person name="Lapidus A."/>
            <person name="Paces J."/>
            <person name="Ulbrich P."/>
            <person name="Vlcek C."/>
            <person name="Paces V."/>
            <person name="Haselkorn R."/>
        </authorList>
    </citation>
    <scope>NUCLEOTIDE SEQUENCE [LARGE SCALE GENOMIC DNA]</scope>
    <source>
        <strain evidence="2">ATCC BAA-309 / NBRC 16581 / SB1003</strain>
    </source>
</reference>
<evidence type="ECO:0000313" key="1">
    <source>
        <dbReference type="EMBL" id="ADE86668.1"/>
    </source>
</evidence>
<accession>D5APU9</accession>
<dbReference type="GeneID" id="31491736"/>
<dbReference type="OrthoDB" id="9993444at2"/>
<dbReference type="KEGG" id="rcp:RCAP_rcc02941"/>
<name>D5APU9_RHOCB</name>
<dbReference type="EMBL" id="CP001312">
    <property type="protein sequence ID" value="ADE86668.1"/>
    <property type="molecule type" value="Genomic_DNA"/>
</dbReference>
<protein>
    <submittedName>
        <fullName evidence="1">Uncharacterized protein</fullName>
    </submittedName>
</protein>
<dbReference type="Proteomes" id="UP000002361">
    <property type="component" value="Chromosome"/>
</dbReference>
<keyword evidence="2" id="KW-1185">Reference proteome</keyword>
<dbReference type="HOGENOM" id="CLU_2247991_0_0_5"/>
<sequence>MTDLPRAVARLMAQELPFEVAARELRAPASVIRQAAGADGRIVFSDAVNEAITYYKGRIAGGDAAIDAALRPTRRGPPPGLRGTPLYLRRLRRDAARAAQISLT</sequence>
<dbReference type="RefSeq" id="WP_013068641.1">
    <property type="nucleotide sequence ID" value="NC_014034.1"/>
</dbReference>
<dbReference type="AlphaFoldDB" id="D5APU9"/>
<proteinExistence type="predicted"/>
<reference key="1">
    <citation type="submission" date="2008-12" db="EMBL/GenBank/DDBJ databases">
        <title>Complete genome sequence of Rhodobacter capsulatus SB1003.</title>
        <authorList>
            <person name="Strnad H."/>
            <person name="Lapidus A."/>
            <person name="Vlcek C."/>
            <person name="Ulbrich P."/>
            <person name="Paces J."/>
            <person name="Maltsev N."/>
            <person name="Kumar V."/>
            <person name="Kogan Y."/>
            <person name="Milgram A."/>
            <person name="Rebrekov D."/>
            <person name="Mazur M."/>
            <person name="Cox R."/>
            <person name="Kyrpides N."/>
            <person name="Kolar M."/>
            <person name="Sachova J."/>
            <person name="Ridl J."/>
            <person name="Ivanova N."/>
            <person name="Kapatral V."/>
            <person name="Los T."/>
            <person name="Lykidis A."/>
            <person name="Mikhailova N."/>
            <person name="Reznik G."/>
            <person name="Vasieva O."/>
            <person name="Fonstein M."/>
            <person name="Paces V."/>
            <person name="Haselkorn R."/>
        </authorList>
    </citation>
    <scope>NUCLEOTIDE SEQUENCE</scope>
    <source>
        <strain>SB1003</strain>
    </source>
</reference>
<dbReference type="STRING" id="272942.RCAP_rcc02941"/>
<gene>
    <name evidence="1" type="ordered locus">RCAP_rcc02941</name>
</gene>